<sequence length="218" mass="24563">MKIIKLMAASLLLAGTFMLNACGEKSDSPEPLSELIDFNTVKGRVTRSIYYDYEGNEVRTATDTIYFNYQESINNQTWYGSPTGLLFSKNGPEGLYGYFKPLNEEYLIYKYPASKGERYATKSSQGASFDNESGNPYNTTDYQMLVADTNASFEMTMINGKHNGLMHYIKEKTTQGVSTSISPAEWYILPGKGTLAFIAYYDEDFEKISVYSETIAFL</sequence>
<evidence type="ECO:0000313" key="3">
    <source>
        <dbReference type="Proteomes" id="UP000050454"/>
    </source>
</evidence>
<evidence type="ECO:0000256" key="1">
    <source>
        <dbReference type="SAM" id="SignalP"/>
    </source>
</evidence>
<dbReference type="Proteomes" id="UP000050454">
    <property type="component" value="Unassembled WGS sequence"/>
</dbReference>
<organism evidence="2 3">
    <name type="scientific">Jiulongibacter sediminis</name>
    <dbReference type="NCBI Taxonomy" id="1605367"/>
    <lineage>
        <taxon>Bacteria</taxon>
        <taxon>Pseudomonadati</taxon>
        <taxon>Bacteroidota</taxon>
        <taxon>Cytophagia</taxon>
        <taxon>Cytophagales</taxon>
        <taxon>Leadbetterellaceae</taxon>
        <taxon>Jiulongibacter</taxon>
    </lineage>
</organism>
<accession>A0A0P7BR29</accession>
<gene>
    <name evidence="2" type="ORF">AFM12_13685</name>
</gene>
<feature type="chain" id="PRO_5006136118" description="Lipoprotein" evidence="1">
    <location>
        <begin position="22"/>
        <end position="218"/>
    </location>
</feature>
<keyword evidence="3" id="KW-1185">Reference proteome</keyword>
<dbReference type="EMBL" id="LGTQ01000010">
    <property type="protein sequence ID" value="KPM47549.1"/>
    <property type="molecule type" value="Genomic_DNA"/>
</dbReference>
<feature type="signal peptide" evidence="1">
    <location>
        <begin position="1"/>
        <end position="21"/>
    </location>
</feature>
<dbReference type="RefSeq" id="WP_055149181.1">
    <property type="nucleotide sequence ID" value="NZ_JXSZ01000010.1"/>
</dbReference>
<keyword evidence="1" id="KW-0732">Signal</keyword>
<protein>
    <recommendedName>
        <fullName evidence="4">Lipoprotein</fullName>
    </recommendedName>
</protein>
<dbReference type="OrthoDB" id="979044at2"/>
<evidence type="ECO:0008006" key="4">
    <source>
        <dbReference type="Google" id="ProtNLM"/>
    </source>
</evidence>
<comment type="caution">
    <text evidence="2">The sequence shown here is derived from an EMBL/GenBank/DDBJ whole genome shotgun (WGS) entry which is preliminary data.</text>
</comment>
<dbReference type="STRING" id="1605367.AFM12_13685"/>
<dbReference type="AlphaFoldDB" id="A0A0P7BR29"/>
<proteinExistence type="predicted"/>
<evidence type="ECO:0000313" key="2">
    <source>
        <dbReference type="EMBL" id="KPM47549.1"/>
    </source>
</evidence>
<reference evidence="2 3" key="1">
    <citation type="submission" date="2015-07" db="EMBL/GenBank/DDBJ databases">
        <title>The draft genome sequence of Leadbetterella sp. JN14-9.</title>
        <authorList>
            <person name="Liu Y."/>
            <person name="Du J."/>
            <person name="Shao Z."/>
        </authorList>
    </citation>
    <scope>NUCLEOTIDE SEQUENCE [LARGE SCALE GENOMIC DNA]</scope>
    <source>
        <strain evidence="2 3">JN14-9</strain>
    </source>
</reference>
<name>A0A0P7BR29_9BACT</name>